<feature type="region of interest" description="Disordered" evidence="4">
    <location>
        <begin position="1"/>
        <end position="33"/>
    </location>
</feature>
<evidence type="ECO:0000256" key="1">
    <source>
        <dbReference type="ARBA" id="ARBA00004123"/>
    </source>
</evidence>
<proteinExistence type="inferred from homology"/>
<dbReference type="EMBL" id="BLLK01000062">
    <property type="protein sequence ID" value="GFH58997.1"/>
    <property type="molecule type" value="Genomic_DNA"/>
</dbReference>
<protein>
    <recommendedName>
        <fullName evidence="5">Nitric oxide synthase-interacting protein zinc-finger domain-containing protein</fullName>
    </recommendedName>
</protein>
<dbReference type="GO" id="GO:0061630">
    <property type="term" value="F:ubiquitin protein ligase activity"/>
    <property type="evidence" value="ECO:0007669"/>
    <property type="project" value="InterPro"/>
</dbReference>
<feature type="compositionally biased region" description="Polar residues" evidence="4">
    <location>
        <begin position="22"/>
        <end position="33"/>
    </location>
</feature>
<sequence length="287" mass="31881">MARKSKQPGGNMPLTQHERSKLTNYGTQKTRLTSDSQLKFGDCCLQNSPAEDPVVTPSGHIYSREAIVAYLLTKNKELNRQKELYDAHLASEQTKQEAETAKSTSMAIQAFIEKDQGSTQKSTQDHAIEYKKNLKRKIDMESKEDGNKRLKEVSYWLSEAQPEFDDSKERITAPPERPPSPMSGEPLRLKDLVSITLNREEGNGKCLCAVSNKAITTQPVLVIKKTGVVILKDIFDSIVKTSDGKKMVCPVTGKKFKEKDVLNLTKGKSGFAASGEVVAKKYTPTLT</sequence>
<comment type="caution">
    <text evidence="6">The sequence shown here is derived from an EMBL/GenBank/DDBJ whole genome shotgun (WGS) entry which is preliminary data.</text>
</comment>
<evidence type="ECO:0000259" key="5">
    <source>
        <dbReference type="Pfam" id="PF15906"/>
    </source>
</evidence>
<evidence type="ECO:0000256" key="4">
    <source>
        <dbReference type="SAM" id="MobiDB-lite"/>
    </source>
</evidence>
<dbReference type="GO" id="GO:0005634">
    <property type="term" value="C:nucleus"/>
    <property type="evidence" value="ECO:0007669"/>
    <property type="project" value="UniProtKB-SubCell"/>
</dbReference>
<comment type="similarity">
    <text evidence="2">Belongs to the NOSIP family.</text>
</comment>
<evidence type="ECO:0000256" key="3">
    <source>
        <dbReference type="ARBA" id="ARBA00023242"/>
    </source>
</evidence>
<dbReference type="AlphaFoldDB" id="A0AAD3HCP9"/>
<accession>A0AAD3HCP9</accession>
<dbReference type="SUPFAM" id="SSF57850">
    <property type="entry name" value="RING/U-box"/>
    <property type="match status" value="1"/>
</dbReference>
<dbReference type="Gene3D" id="3.30.40.10">
    <property type="entry name" value="Zinc/RING finger domain, C3HC4 (zinc finger)"/>
    <property type="match status" value="1"/>
</dbReference>
<keyword evidence="3" id="KW-0539">Nucleus</keyword>
<evidence type="ECO:0000313" key="7">
    <source>
        <dbReference type="Proteomes" id="UP001054902"/>
    </source>
</evidence>
<feature type="domain" description="Nitric oxide synthase-interacting protein zinc-finger" evidence="5">
    <location>
        <begin position="15"/>
        <end position="73"/>
    </location>
</feature>
<dbReference type="Proteomes" id="UP001054902">
    <property type="component" value="Unassembled WGS sequence"/>
</dbReference>
<organism evidence="6 7">
    <name type="scientific">Chaetoceros tenuissimus</name>
    <dbReference type="NCBI Taxonomy" id="426638"/>
    <lineage>
        <taxon>Eukaryota</taxon>
        <taxon>Sar</taxon>
        <taxon>Stramenopiles</taxon>
        <taxon>Ochrophyta</taxon>
        <taxon>Bacillariophyta</taxon>
        <taxon>Coscinodiscophyceae</taxon>
        <taxon>Chaetocerotophycidae</taxon>
        <taxon>Chaetocerotales</taxon>
        <taxon>Chaetocerotaceae</taxon>
        <taxon>Chaetoceros</taxon>
    </lineage>
</organism>
<gene>
    <name evidence="6" type="ORF">CTEN210_15473</name>
</gene>
<dbReference type="InterPro" id="IPR013083">
    <property type="entry name" value="Znf_RING/FYVE/PHD"/>
</dbReference>
<evidence type="ECO:0000313" key="6">
    <source>
        <dbReference type="EMBL" id="GFH58997.1"/>
    </source>
</evidence>
<dbReference type="InterPro" id="IPR016818">
    <property type="entry name" value="NOSIP"/>
</dbReference>
<feature type="region of interest" description="Disordered" evidence="4">
    <location>
        <begin position="161"/>
        <end position="186"/>
    </location>
</feature>
<evidence type="ECO:0000256" key="2">
    <source>
        <dbReference type="ARBA" id="ARBA00008126"/>
    </source>
</evidence>
<keyword evidence="7" id="KW-1185">Reference proteome</keyword>
<dbReference type="Pfam" id="PF15906">
    <property type="entry name" value="zf-NOSIP"/>
    <property type="match status" value="1"/>
</dbReference>
<dbReference type="InterPro" id="IPR031790">
    <property type="entry name" value="Znf-NOSIP"/>
</dbReference>
<comment type="subcellular location">
    <subcellularLocation>
        <location evidence="1">Nucleus</location>
    </subcellularLocation>
</comment>
<name>A0AAD3HCP9_9STRA</name>
<dbReference type="PANTHER" id="PTHR13063:SF10">
    <property type="entry name" value="NITRIC OXIDE SYNTHASE-INTERACTING PROTEIN"/>
    <property type="match status" value="1"/>
</dbReference>
<dbReference type="PANTHER" id="PTHR13063">
    <property type="entry name" value="ENOS INTERACTING PROTEIN"/>
    <property type="match status" value="1"/>
</dbReference>
<reference evidence="6 7" key="1">
    <citation type="journal article" date="2021" name="Sci. Rep.">
        <title>The genome of the diatom Chaetoceros tenuissimus carries an ancient integrated fragment of an extant virus.</title>
        <authorList>
            <person name="Hongo Y."/>
            <person name="Kimura K."/>
            <person name="Takaki Y."/>
            <person name="Yoshida Y."/>
            <person name="Baba S."/>
            <person name="Kobayashi G."/>
            <person name="Nagasaki K."/>
            <person name="Hano T."/>
            <person name="Tomaru Y."/>
        </authorList>
    </citation>
    <scope>NUCLEOTIDE SEQUENCE [LARGE SCALE GENOMIC DNA]</scope>
    <source>
        <strain evidence="6 7">NIES-3715</strain>
    </source>
</reference>